<evidence type="ECO:0000256" key="2">
    <source>
        <dbReference type="SAM" id="Phobius"/>
    </source>
</evidence>
<feature type="transmembrane region" description="Helical" evidence="2">
    <location>
        <begin position="275"/>
        <end position="299"/>
    </location>
</feature>
<keyword evidence="3" id="KW-0732">Signal</keyword>
<dbReference type="EMBL" id="JAHLQT010010116">
    <property type="protein sequence ID" value="KAG7173283.1"/>
    <property type="molecule type" value="Genomic_DNA"/>
</dbReference>
<gene>
    <name evidence="4" type="ORF">Hamer_G014608</name>
</gene>
<keyword evidence="2" id="KW-1133">Transmembrane helix</keyword>
<evidence type="ECO:0000313" key="5">
    <source>
        <dbReference type="Proteomes" id="UP000747542"/>
    </source>
</evidence>
<dbReference type="OrthoDB" id="6367469at2759"/>
<evidence type="ECO:0000256" key="1">
    <source>
        <dbReference type="SAM" id="MobiDB-lite"/>
    </source>
</evidence>
<accession>A0A8J5TJG2</accession>
<feature type="signal peptide" evidence="3">
    <location>
        <begin position="1"/>
        <end position="18"/>
    </location>
</feature>
<proteinExistence type="predicted"/>
<keyword evidence="2" id="KW-0472">Membrane</keyword>
<organism evidence="4 5">
    <name type="scientific">Homarus americanus</name>
    <name type="common">American lobster</name>
    <dbReference type="NCBI Taxonomy" id="6706"/>
    <lineage>
        <taxon>Eukaryota</taxon>
        <taxon>Metazoa</taxon>
        <taxon>Ecdysozoa</taxon>
        <taxon>Arthropoda</taxon>
        <taxon>Crustacea</taxon>
        <taxon>Multicrustacea</taxon>
        <taxon>Malacostraca</taxon>
        <taxon>Eumalacostraca</taxon>
        <taxon>Eucarida</taxon>
        <taxon>Decapoda</taxon>
        <taxon>Pleocyemata</taxon>
        <taxon>Astacidea</taxon>
        <taxon>Nephropoidea</taxon>
        <taxon>Nephropidae</taxon>
        <taxon>Homarus</taxon>
    </lineage>
</organism>
<feature type="chain" id="PRO_5035235256" evidence="3">
    <location>
        <begin position="19"/>
        <end position="539"/>
    </location>
</feature>
<sequence>MAGWWWMWQLMVVVVCVGEVVMEGKEIVVSITSPHCQHTGPTLACDAKDGHQIIHLEDTPGPPVRKVFIYNAAVMRLWSNVCVDLAVYRVGQLVLMDHQVDLDGAANTTRCEGMGLWMHQSSLTRLPPSVDQLHAEHSQLEQVVFESLSKNMSLIQSKVHQLEVSQPVTRQTIQLHDSVINRVTRLHLSEGGELYLHNTTIQNLPTQALLVGNGAHLYLSGQRELNIPHATLHLHPGSVVNVTKYLGHVNLVVDKDPAIITSNTMCLPSYYFPEVVVYMLVAMVVCLLPANVYVCISLCRRKFCHSKMDKASRTEETVQESKKHIEEKENEYEYSPLYQRTYPKQKECKNKDDSMISTTFDKIINVSKFIIGDTNTAVVEGGIACTPKDVGSNVTTAQYIEADGEGRPGATPTVVECHHKGHKANEDGSEAHSVISEGETPPSSTRPLPSLPTQPRPSSAKETTPASSTATPQQVSPKNTGIFTALTEAMVASYKYAINESNQNSSADANLNTHELTTQHDKGGDSAPVYTVVGVQPTT</sequence>
<comment type="caution">
    <text evidence="4">The sequence shown here is derived from an EMBL/GenBank/DDBJ whole genome shotgun (WGS) entry which is preliminary data.</text>
</comment>
<dbReference type="AlphaFoldDB" id="A0A8J5TJG2"/>
<feature type="compositionally biased region" description="Polar residues" evidence="1">
    <location>
        <begin position="460"/>
        <end position="479"/>
    </location>
</feature>
<reference evidence="4" key="1">
    <citation type="journal article" date="2021" name="Sci. Adv.">
        <title>The American lobster genome reveals insights on longevity, neural, and immune adaptations.</title>
        <authorList>
            <person name="Polinski J.M."/>
            <person name="Zimin A.V."/>
            <person name="Clark K.F."/>
            <person name="Kohn A.B."/>
            <person name="Sadowski N."/>
            <person name="Timp W."/>
            <person name="Ptitsyn A."/>
            <person name="Khanna P."/>
            <person name="Romanova D.Y."/>
            <person name="Williams P."/>
            <person name="Greenwood S.J."/>
            <person name="Moroz L.L."/>
            <person name="Walt D.R."/>
            <person name="Bodnar A.G."/>
        </authorList>
    </citation>
    <scope>NUCLEOTIDE SEQUENCE</scope>
    <source>
        <strain evidence="4">GMGI-L3</strain>
    </source>
</reference>
<keyword evidence="5" id="KW-1185">Reference proteome</keyword>
<name>A0A8J5TJG2_HOMAM</name>
<dbReference type="Proteomes" id="UP000747542">
    <property type="component" value="Unassembled WGS sequence"/>
</dbReference>
<keyword evidence="2" id="KW-0812">Transmembrane</keyword>
<protein>
    <submittedName>
        <fullName evidence="4">Uncharacterized protein</fullName>
    </submittedName>
</protein>
<feature type="region of interest" description="Disordered" evidence="1">
    <location>
        <begin position="420"/>
        <end position="479"/>
    </location>
</feature>
<evidence type="ECO:0000256" key="3">
    <source>
        <dbReference type="SAM" id="SignalP"/>
    </source>
</evidence>
<evidence type="ECO:0000313" key="4">
    <source>
        <dbReference type="EMBL" id="KAG7173283.1"/>
    </source>
</evidence>